<evidence type="ECO:0000313" key="1">
    <source>
        <dbReference type="EMBL" id="ONH91888.1"/>
    </source>
</evidence>
<dbReference type="Proteomes" id="UP000006882">
    <property type="component" value="Chromosome G8"/>
</dbReference>
<protein>
    <submittedName>
        <fullName evidence="1">Uncharacterized protein</fullName>
    </submittedName>
</protein>
<reference evidence="1 2" key="1">
    <citation type="journal article" date="2013" name="Nat. Genet.">
        <title>The high-quality draft genome of peach (Prunus persica) identifies unique patterns of genetic diversity, domestication and genome evolution.</title>
        <authorList>
            <consortium name="International Peach Genome Initiative"/>
            <person name="Verde I."/>
            <person name="Abbott A.G."/>
            <person name="Scalabrin S."/>
            <person name="Jung S."/>
            <person name="Shu S."/>
            <person name="Marroni F."/>
            <person name="Zhebentyayeva T."/>
            <person name="Dettori M.T."/>
            <person name="Grimwood J."/>
            <person name="Cattonaro F."/>
            <person name="Zuccolo A."/>
            <person name="Rossini L."/>
            <person name="Jenkins J."/>
            <person name="Vendramin E."/>
            <person name="Meisel L.A."/>
            <person name="Decroocq V."/>
            <person name="Sosinski B."/>
            <person name="Prochnik S."/>
            <person name="Mitros T."/>
            <person name="Policriti A."/>
            <person name="Cipriani G."/>
            <person name="Dondini L."/>
            <person name="Ficklin S."/>
            <person name="Goodstein D.M."/>
            <person name="Xuan P."/>
            <person name="Del Fabbro C."/>
            <person name="Aramini V."/>
            <person name="Copetti D."/>
            <person name="Gonzalez S."/>
            <person name="Horner D.S."/>
            <person name="Falchi R."/>
            <person name="Lucas S."/>
            <person name="Mica E."/>
            <person name="Maldonado J."/>
            <person name="Lazzari B."/>
            <person name="Bielenberg D."/>
            <person name="Pirona R."/>
            <person name="Miculan M."/>
            <person name="Barakat A."/>
            <person name="Testolin R."/>
            <person name="Stella A."/>
            <person name="Tartarini S."/>
            <person name="Tonutti P."/>
            <person name="Arus P."/>
            <person name="Orellana A."/>
            <person name="Wells C."/>
            <person name="Main D."/>
            <person name="Vizzotto G."/>
            <person name="Silva H."/>
            <person name="Salamini F."/>
            <person name="Schmutz J."/>
            <person name="Morgante M."/>
            <person name="Rokhsar D.S."/>
        </authorList>
    </citation>
    <scope>NUCLEOTIDE SEQUENCE [LARGE SCALE GENOMIC DNA]</scope>
    <source>
        <strain evidence="2">cv. Nemared</strain>
    </source>
</reference>
<name>A0A251MXS8_PRUPE</name>
<dbReference type="Gramene" id="ONH91888">
    <property type="protein sequence ID" value="ONH91888"/>
    <property type="gene ID" value="PRUPE_8G141800"/>
</dbReference>
<dbReference type="EMBL" id="CM007658">
    <property type="protein sequence ID" value="ONH91888.1"/>
    <property type="molecule type" value="Genomic_DNA"/>
</dbReference>
<evidence type="ECO:0000313" key="2">
    <source>
        <dbReference type="Proteomes" id="UP000006882"/>
    </source>
</evidence>
<gene>
    <name evidence="1" type="ORF">PRUPE_8G141800</name>
</gene>
<accession>A0A251MXS8</accession>
<dbReference type="AlphaFoldDB" id="A0A251MXS8"/>
<keyword evidence="2" id="KW-1185">Reference proteome</keyword>
<sequence length="72" mass="8379">MSSLCFLFKAFQGKLDAMHIVGFKQQSQMFRSHVKQPQLIHMFEKRHTDSESKRLMDNHTACDVMGEETNSC</sequence>
<proteinExistence type="predicted"/>
<organism evidence="1 2">
    <name type="scientific">Prunus persica</name>
    <name type="common">Peach</name>
    <name type="synonym">Amygdalus persica</name>
    <dbReference type="NCBI Taxonomy" id="3760"/>
    <lineage>
        <taxon>Eukaryota</taxon>
        <taxon>Viridiplantae</taxon>
        <taxon>Streptophyta</taxon>
        <taxon>Embryophyta</taxon>
        <taxon>Tracheophyta</taxon>
        <taxon>Spermatophyta</taxon>
        <taxon>Magnoliopsida</taxon>
        <taxon>eudicotyledons</taxon>
        <taxon>Gunneridae</taxon>
        <taxon>Pentapetalae</taxon>
        <taxon>rosids</taxon>
        <taxon>fabids</taxon>
        <taxon>Rosales</taxon>
        <taxon>Rosaceae</taxon>
        <taxon>Amygdaloideae</taxon>
        <taxon>Amygdaleae</taxon>
        <taxon>Prunus</taxon>
    </lineage>
</organism>